<reference evidence="2" key="1">
    <citation type="submission" date="2023-04" db="EMBL/GenBank/DDBJ databases">
        <title>Genomic characterization of faba bean (Vicia faba) microsymbionts in Mexican soils.</title>
        <authorList>
            <person name="Rivera Orduna F.N."/>
            <person name="Guevara-Luna J."/>
            <person name="Yan J."/>
            <person name="Arroyo-Herrera I."/>
            <person name="Li Y."/>
            <person name="Vasquez-Murrieta M.S."/>
            <person name="Wang E.T."/>
        </authorList>
    </citation>
    <scope>NUCLEOTIDE SEQUENCE</scope>
    <source>
        <strain evidence="2">CH26</strain>
    </source>
</reference>
<evidence type="ECO:0000313" key="2">
    <source>
        <dbReference type="EMBL" id="MDR9771538.1"/>
    </source>
</evidence>
<feature type="region of interest" description="Disordered" evidence="1">
    <location>
        <begin position="1"/>
        <end position="45"/>
    </location>
</feature>
<accession>A0AAJ2GRX8</accession>
<evidence type="ECO:0000313" key="3">
    <source>
        <dbReference type="Proteomes" id="UP001268610"/>
    </source>
</evidence>
<dbReference type="EMBL" id="JAVLSF010000001">
    <property type="protein sequence ID" value="MDR9771538.1"/>
    <property type="molecule type" value="Genomic_DNA"/>
</dbReference>
<comment type="caution">
    <text evidence="2">The sequence shown here is derived from an EMBL/GenBank/DDBJ whole genome shotgun (WGS) entry which is preliminary data.</text>
</comment>
<name>A0AAJ2GRX8_9HYPH</name>
<evidence type="ECO:0000256" key="1">
    <source>
        <dbReference type="SAM" id="MobiDB-lite"/>
    </source>
</evidence>
<dbReference type="AlphaFoldDB" id="A0AAJ2GRX8"/>
<organism evidence="2 3">
    <name type="scientific">Rhizobium hidalgonense</name>
    <dbReference type="NCBI Taxonomy" id="1538159"/>
    <lineage>
        <taxon>Bacteria</taxon>
        <taxon>Pseudomonadati</taxon>
        <taxon>Pseudomonadota</taxon>
        <taxon>Alphaproteobacteria</taxon>
        <taxon>Hyphomicrobiales</taxon>
        <taxon>Rhizobiaceae</taxon>
        <taxon>Rhizobium/Agrobacterium group</taxon>
        <taxon>Rhizobium</taxon>
    </lineage>
</organism>
<feature type="compositionally biased region" description="Basic and acidic residues" evidence="1">
    <location>
        <begin position="1"/>
        <end position="14"/>
    </location>
</feature>
<proteinExistence type="predicted"/>
<sequence>MAKFDRLDASESSKTEASAGSKPAAEAPKERSGETSEFGSRTAYA</sequence>
<dbReference type="RefSeq" id="WP_155256630.1">
    <property type="nucleotide sequence ID" value="NZ_CP054027.1"/>
</dbReference>
<protein>
    <submittedName>
        <fullName evidence="2">Uncharacterized protein</fullName>
    </submittedName>
</protein>
<gene>
    <name evidence="2" type="ORF">RJJ65_02460</name>
</gene>
<dbReference type="Proteomes" id="UP001268610">
    <property type="component" value="Unassembled WGS sequence"/>
</dbReference>